<dbReference type="Gene3D" id="1.25.10.10">
    <property type="entry name" value="Leucine-rich Repeat Variant"/>
    <property type="match status" value="1"/>
</dbReference>
<dbReference type="InterPro" id="IPR011989">
    <property type="entry name" value="ARM-like"/>
</dbReference>
<gene>
    <name evidence="3" type="ORF">WN48_00624</name>
</gene>
<dbReference type="GO" id="GO:0045176">
    <property type="term" value="P:apical protein localization"/>
    <property type="evidence" value="ECO:0007669"/>
    <property type="project" value="TreeGrafter"/>
</dbReference>
<evidence type="ECO:0000256" key="1">
    <source>
        <dbReference type="SAM" id="MobiDB-lite"/>
    </source>
</evidence>
<dbReference type="PANTHER" id="PTHR21386:SF0">
    <property type="entry name" value="PROTEIN INSCUTEABLE HOMOLOG"/>
    <property type="match status" value="1"/>
</dbReference>
<dbReference type="SUPFAM" id="SSF48371">
    <property type="entry name" value="ARM repeat"/>
    <property type="match status" value="1"/>
</dbReference>
<feature type="region of interest" description="Disordered" evidence="1">
    <location>
        <begin position="406"/>
        <end position="425"/>
    </location>
</feature>
<sequence>MGYTGVHVPSRGMHPVAATKEKGRSSIFIRVGLRARGGKGVRLMGGSRKRPDPIQTINSAICIEVVDKIQLKKKRSNIQRKCQRNVPGVNVKSGRILHGGCDGHHTVLRARDQWEGRSALLNRETTPVWHRIVPLLIFVNEIEIVAKVGRGKQIEKMSAFKRHQSKVFWSHMASRDLESVDPFASRNDFAKVKQNIARNFEIAEEEAEDRSSSINDTSYTNDSENVTAIRVLPNENEERQYTTTTIDEENLMTQTVTMEIKDEDKEDENNTALANRSCSPLSQDLRSLDSGFSDSELSNCSEFCENETPMRRRRRKRFKDRRHGMHSRIGTLWLGDEAIPNPTYTSTPKDSRILPRNTMILNTPVEREVSKARRTEDDQVDASKIPPSVSLEDECLGDFLYATEPPEDAAAPRSANSSITGNFSETEPTYKSVLHSRTYRQSSSVRAWLSNLAMETDNECGNTLQSKTLPRRKPCEFLNEKDEIKDLKNLSSLATAAANKLLVRTEQFDRHYQYIFHKISHLESGRSEQQLLRAIEEDAFSILSELGTPSPHRIQQNSLKGILAQLESMKNYVDSAVDTRLDFYIERVVRGLEEAPKNDTILARGALAALTALGLAGPRAGNSITRCSGIRALLTCLITAGRTSVEFVAASLRALASVCCSATAINQFVKDGGPEILTDLLVIDNTSEKEKMEATALIVQITAPWVNAFGLPYLEPFAKDLISPLNHLVENTNCSQTLLLVAAAFNHLSKSKKYAFVILEHDTIRKLLKSVKKTAGRNVWLMEQVAALISELARIPEARTYLAEVRASIALVSFLRMRPPGLEDAYRRLEITAAAALTRLCVDPEIARQVVAVGGADCLPSYKAEDLLTEDEDQIETGLLKYTKSLRRACKRAAKQIDIAKASDYSTLN</sequence>
<evidence type="ECO:0000313" key="4">
    <source>
        <dbReference type="Proteomes" id="UP000250275"/>
    </source>
</evidence>
<feature type="domain" description="Protein inscuteable homologue C-terminal" evidence="2">
    <location>
        <begin position="564"/>
        <end position="854"/>
    </location>
</feature>
<evidence type="ECO:0000259" key="2">
    <source>
        <dbReference type="Pfam" id="PF19427"/>
    </source>
</evidence>
<keyword evidence="4" id="KW-1185">Reference proteome</keyword>
<dbReference type="Proteomes" id="UP000250275">
    <property type="component" value="Unassembled WGS sequence"/>
</dbReference>
<protein>
    <submittedName>
        <fullName evidence="3">Protein inscuteable like protein</fullName>
    </submittedName>
</protein>
<dbReference type="PANTHER" id="PTHR21386">
    <property type="entry name" value="INSCUTEABLE"/>
    <property type="match status" value="1"/>
</dbReference>
<dbReference type="Pfam" id="PF19427">
    <property type="entry name" value="Insc_C"/>
    <property type="match status" value="1"/>
</dbReference>
<accession>A0A310S584</accession>
<dbReference type="GO" id="GO:0008093">
    <property type="term" value="F:cytoskeletal anchor activity"/>
    <property type="evidence" value="ECO:0007669"/>
    <property type="project" value="TreeGrafter"/>
</dbReference>
<proteinExistence type="predicted"/>
<dbReference type="AlphaFoldDB" id="A0A310S584"/>
<dbReference type="GO" id="GO:0009786">
    <property type="term" value="P:regulation of asymmetric cell division"/>
    <property type="evidence" value="ECO:0007669"/>
    <property type="project" value="TreeGrafter"/>
</dbReference>
<dbReference type="InterPro" id="IPR016024">
    <property type="entry name" value="ARM-type_fold"/>
</dbReference>
<dbReference type="EMBL" id="KQ770716">
    <property type="protein sequence ID" value="OAD52604.1"/>
    <property type="molecule type" value="Genomic_DNA"/>
</dbReference>
<dbReference type="OrthoDB" id="5796379at2759"/>
<name>A0A310S584_9HYME</name>
<dbReference type="InterPro" id="IPR045789">
    <property type="entry name" value="Insc_C"/>
</dbReference>
<dbReference type="GO" id="GO:0000132">
    <property type="term" value="P:establishment of mitotic spindle orientation"/>
    <property type="evidence" value="ECO:0007669"/>
    <property type="project" value="TreeGrafter"/>
</dbReference>
<reference evidence="3 4" key="1">
    <citation type="submission" date="2015-07" db="EMBL/GenBank/DDBJ databases">
        <title>The genome of Eufriesea mexicana.</title>
        <authorList>
            <person name="Pan H."/>
            <person name="Kapheim K."/>
        </authorList>
    </citation>
    <scope>NUCLEOTIDE SEQUENCE [LARGE SCALE GENOMIC DNA]</scope>
    <source>
        <strain evidence="3">0111107269</strain>
        <tissue evidence="3">Whole body</tissue>
    </source>
</reference>
<organism evidence="3 4">
    <name type="scientific">Eufriesea mexicana</name>
    <dbReference type="NCBI Taxonomy" id="516756"/>
    <lineage>
        <taxon>Eukaryota</taxon>
        <taxon>Metazoa</taxon>
        <taxon>Ecdysozoa</taxon>
        <taxon>Arthropoda</taxon>
        <taxon>Hexapoda</taxon>
        <taxon>Insecta</taxon>
        <taxon>Pterygota</taxon>
        <taxon>Neoptera</taxon>
        <taxon>Endopterygota</taxon>
        <taxon>Hymenoptera</taxon>
        <taxon>Apocrita</taxon>
        <taxon>Aculeata</taxon>
        <taxon>Apoidea</taxon>
        <taxon>Anthophila</taxon>
        <taxon>Apidae</taxon>
        <taxon>Eufriesea</taxon>
    </lineage>
</organism>
<dbReference type="GO" id="GO:0008356">
    <property type="term" value="P:asymmetric cell division"/>
    <property type="evidence" value="ECO:0007669"/>
    <property type="project" value="InterPro"/>
</dbReference>
<evidence type="ECO:0000313" key="3">
    <source>
        <dbReference type="EMBL" id="OAD52604.1"/>
    </source>
</evidence>
<dbReference type="GO" id="GO:0045179">
    <property type="term" value="C:apical cortex"/>
    <property type="evidence" value="ECO:0007669"/>
    <property type="project" value="TreeGrafter"/>
</dbReference>
<feature type="compositionally biased region" description="Polar residues" evidence="1">
    <location>
        <begin position="212"/>
        <end position="222"/>
    </location>
</feature>
<feature type="region of interest" description="Disordered" evidence="1">
    <location>
        <begin position="203"/>
        <end position="222"/>
    </location>
</feature>
<feature type="compositionally biased region" description="Polar residues" evidence="1">
    <location>
        <begin position="414"/>
        <end position="425"/>
    </location>
</feature>
<dbReference type="InterPro" id="IPR039921">
    <property type="entry name" value="Inscuteable"/>
</dbReference>